<protein>
    <submittedName>
        <fullName evidence="1">Uncharacterized protein</fullName>
    </submittedName>
</protein>
<comment type="caution">
    <text evidence="1">The sequence shown here is derived from an EMBL/GenBank/DDBJ whole genome shotgun (WGS) entry which is preliminary data.</text>
</comment>
<gene>
    <name evidence="1" type="ORF">M5G25_26045</name>
</gene>
<evidence type="ECO:0000313" key="1">
    <source>
        <dbReference type="EMBL" id="MDD1151743.1"/>
    </source>
</evidence>
<dbReference type="EMBL" id="JAMDGR010000023">
    <property type="protein sequence ID" value="MDD1151743.1"/>
    <property type="molecule type" value="Genomic_DNA"/>
</dbReference>
<organism evidence="1 2">
    <name type="scientific">Pseudomonas idahonensis</name>
    <dbReference type="NCBI Taxonomy" id="2942628"/>
    <lineage>
        <taxon>Bacteria</taxon>
        <taxon>Pseudomonadati</taxon>
        <taxon>Pseudomonadota</taxon>
        <taxon>Gammaproteobacteria</taxon>
        <taxon>Pseudomonadales</taxon>
        <taxon>Pseudomonadaceae</taxon>
        <taxon>Pseudomonas</taxon>
    </lineage>
</organism>
<proteinExistence type="predicted"/>
<reference evidence="1 2" key="1">
    <citation type="submission" date="2022-05" db="EMBL/GenBank/DDBJ databases">
        <title>Novel Pseudomonas spp. Isolated from a Rainbow Trout Aquaculture Facility.</title>
        <authorList>
            <person name="Testerman T."/>
            <person name="Graf J."/>
        </authorList>
    </citation>
    <scope>NUCLEOTIDE SEQUENCE [LARGE SCALE GENOMIC DNA]</scope>
    <source>
        <strain evidence="1 2">ID357</strain>
    </source>
</reference>
<evidence type="ECO:0000313" key="2">
    <source>
        <dbReference type="Proteomes" id="UP001217610"/>
    </source>
</evidence>
<accession>A0ABT5QC02</accession>
<dbReference type="RefSeq" id="WP_273924168.1">
    <property type="nucleotide sequence ID" value="NZ_JAMDGR010000023.1"/>
</dbReference>
<sequence>MFNISCMQIKTYPSPQPTYKNFKIKYAFGGNSSVISLSNGKSGIGSEHWFSENSELFLFSIDGDLVRTELSIPNKNTKNTSSEHSSCWGEVKLRNPKHFLLESTKLRNFSAERKELTCLNFTPSSSVTHIHIKKDFSFIFSENKYCGYRLKNPIRYLCESVDENLDLIKEPNHAEYCLMEKYLAIMSDNRLDELNQNMESLVLELSKEISPHLKAIRCNRRRRIIEKSIIDLLDFYL</sequence>
<keyword evidence="2" id="KW-1185">Reference proteome</keyword>
<dbReference type="Proteomes" id="UP001217610">
    <property type="component" value="Unassembled WGS sequence"/>
</dbReference>
<name>A0ABT5QC02_9PSED</name>